<feature type="domain" description="Deacetylase sirtuin-type" evidence="4">
    <location>
        <begin position="1"/>
        <end position="195"/>
    </location>
</feature>
<dbReference type="GO" id="GO:0046872">
    <property type="term" value="F:metal ion binding"/>
    <property type="evidence" value="ECO:0007669"/>
    <property type="project" value="UniProtKB-KW"/>
</dbReference>
<evidence type="ECO:0000256" key="2">
    <source>
        <dbReference type="ARBA" id="ARBA00023027"/>
    </source>
</evidence>
<dbReference type="EMBL" id="JAHQIW010002889">
    <property type="protein sequence ID" value="KAJ1356771.1"/>
    <property type="molecule type" value="Genomic_DNA"/>
</dbReference>
<dbReference type="InterPro" id="IPR029035">
    <property type="entry name" value="DHS-like_NAD/FAD-binding_dom"/>
</dbReference>
<keyword evidence="3" id="KW-0479">Metal-binding</keyword>
<gene>
    <name evidence="5" type="ORF">KIN20_014557</name>
</gene>
<feature type="active site" description="Proton acceptor" evidence="3">
    <location>
        <position position="61"/>
    </location>
</feature>
<feature type="binding site" evidence="3">
    <location>
        <position position="69"/>
    </location>
    <ligand>
        <name>Zn(2+)</name>
        <dbReference type="ChEBI" id="CHEBI:29105"/>
    </ligand>
</feature>
<keyword evidence="2" id="KW-0520">NAD</keyword>
<evidence type="ECO:0000313" key="5">
    <source>
        <dbReference type="EMBL" id="KAJ1356771.1"/>
    </source>
</evidence>
<dbReference type="PANTHER" id="PTHR11085">
    <property type="entry name" value="NAD-DEPENDENT PROTEIN DEACYLASE SIRTUIN-5, MITOCHONDRIAL-RELATED"/>
    <property type="match status" value="1"/>
</dbReference>
<dbReference type="InterPro" id="IPR003000">
    <property type="entry name" value="Sirtuin"/>
</dbReference>
<keyword evidence="6" id="KW-1185">Reference proteome</keyword>
<evidence type="ECO:0000256" key="1">
    <source>
        <dbReference type="ARBA" id="ARBA00022679"/>
    </source>
</evidence>
<dbReference type="Gene3D" id="3.40.50.1220">
    <property type="entry name" value="TPP-binding domain"/>
    <property type="match status" value="1"/>
</dbReference>
<keyword evidence="3" id="KW-0862">Zinc</keyword>
<accession>A0AAD5QRZ8</accession>
<dbReference type="InterPro" id="IPR050134">
    <property type="entry name" value="NAD-dep_sirtuin_deacylases"/>
</dbReference>
<dbReference type="Proteomes" id="UP001196413">
    <property type="component" value="Unassembled WGS sequence"/>
</dbReference>
<dbReference type="GO" id="GO:0070403">
    <property type="term" value="F:NAD+ binding"/>
    <property type="evidence" value="ECO:0007669"/>
    <property type="project" value="InterPro"/>
</dbReference>
<reference evidence="5" key="1">
    <citation type="submission" date="2021-06" db="EMBL/GenBank/DDBJ databases">
        <title>Parelaphostrongylus tenuis whole genome reference sequence.</title>
        <authorList>
            <person name="Garwood T.J."/>
            <person name="Larsen P.A."/>
            <person name="Fountain-Jones N.M."/>
            <person name="Garbe J.R."/>
            <person name="Macchietto M.G."/>
            <person name="Kania S.A."/>
            <person name="Gerhold R.W."/>
            <person name="Richards J.E."/>
            <person name="Wolf T.M."/>
        </authorList>
    </citation>
    <scope>NUCLEOTIDE SEQUENCE</scope>
    <source>
        <strain evidence="5">MNPRO001-30</strain>
        <tissue evidence="5">Meninges</tissue>
    </source>
</reference>
<sequence length="195" mass="21629">MRENDSGREISWRGQGTLKQSATLLISLSPRGTIREVCRLITQNVDGLHTKAGSTLLTELHGCGHRVRCMQCNEVTSREEHQLTLEKLNAEWMKVNVPGEIAPDGDVEIQEGAHESFVLAPCKKCGGILKTDVVFFGDNVIQSEVDKCYEKLDECSGVSCTGIVTDSVFRIPIRLLRQSTGKTCAYSKHWSYSGR</sequence>
<organism evidence="5 6">
    <name type="scientific">Parelaphostrongylus tenuis</name>
    <name type="common">Meningeal worm</name>
    <dbReference type="NCBI Taxonomy" id="148309"/>
    <lineage>
        <taxon>Eukaryota</taxon>
        <taxon>Metazoa</taxon>
        <taxon>Ecdysozoa</taxon>
        <taxon>Nematoda</taxon>
        <taxon>Chromadorea</taxon>
        <taxon>Rhabditida</taxon>
        <taxon>Rhabditina</taxon>
        <taxon>Rhabditomorpha</taxon>
        <taxon>Strongyloidea</taxon>
        <taxon>Metastrongylidae</taxon>
        <taxon>Parelaphostrongylus</taxon>
    </lineage>
</organism>
<dbReference type="InterPro" id="IPR026590">
    <property type="entry name" value="Ssirtuin_cat_dom"/>
</dbReference>
<dbReference type="PROSITE" id="PS50305">
    <property type="entry name" value="SIRTUIN"/>
    <property type="match status" value="1"/>
</dbReference>
<dbReference type="SUPFAM" id="SSF52467">
    <property type="entry name" value="DHS-like NAD/FAD-binding domain"/>
    <property type="match status" value="1"/>
</dbReference>
<evidence type="ECO:0000256" key="3">
    <source>
        <dbReference type="PROSITE-ProRule" id="PRU00236"/>
    </source>
</evidence>
<dbReference type="PANTHER" id="PTHR11085:SF10">
    <property type="entry name" value="NAD-DEPENDENT PROTEIN DEACYLASE SIRTUIN-5, MITOCHONDRIAL-RELATED"/>
    <property type="match status" value="1"/>
</dbReference>
<dbReference type="Pfam" id="PF02146">
    <property type="entry name" value="SIR2"/>
    <property type="match status" value="1"/>
</dbReference>
<name>A0AAD5QRZ8_PARTN</name>
<evidence type="ECO:0000259" key="4">
    <source>
        <dbReference type="PROSITE" id="PS50305"/>
    </source>
</evidence>
<comment type="caution">
    <text evidence="5">The sequence shown here is derived from an EMBL/GenBank/DDBJ whole genome shotgun (WGS) entry which is preliminary data.</text>
</comment>
<keyword evidence="1" id="KW-0808">Transferase</keyword>
<dbReference type="GO" id="GO:0017136">
    <property type="term" value="F:histone deacetylase activity, NAD-dependent"/>
    <property type="evidence" value="ECO:0007669"/>
    <property type="project" value="TreeGrafter"/>
</dbReference>
<dbReference type="AlphaFoldDB" id="A0AAD5QRZ8"/>
<dbReference type="GO" id="GO:0005759">
    <property type="term" value="C:mitochondrial matrix"/>
    <property type="evidence" value="ECO:0007669"/>
    <property type="project" value="TreeGrafter"/>
</dbReference>
<proteinExistence type="predicted"/>
<feature type="binding site" evidence="3">
    <location>
        <position position="125"/>
    </location>
    <ligand>
        <name>Zn(2+)</name>
        <dbReference type="ChEBI" id="CHEBI:29105"/>
    </ligand>
</feature>
<evidence type="ECO:0000313" key="6">
    <source>
        <dbReference type="Proteomes" id="UP001196413"/>
    </source>
</evidence>
<protein>
    <recommendedName>
        <fullName evidence="4">Deacetylase sirtuin-type domain-containing protein</fullName>
    </recommendedName>
</protein>
<feature type="binding site" evidence="3">
    <location>
        <position position="122"/>
    </location>
    <ligand>
        <name>Zn(2+)</name>
        <dbReference type="ChEBI" id="CHEBI:29105"/>
    </ligand>
</feature>
<feature type="binding site" evidence="3">
    <location>
        <position position="72"/>
    </location>
    <ligand>
        <name>Zn(2+)</name>
        <dbReference type="ChEBI" id="CHEBI:29105"/>
    </ligand>
</feature>